<keyword evidence="1" id="KW-0812">Transmembrane</keyword>
<feature type="transmembrane region" description="Helical" evidence="1">
    <location>
        <begin position="374"/>
        <end position="394"/>
    </location>
</feature>
<dbReference type="Proteomes" id="UP001470230">
    <property type="component" value="Unassembled WGS sequence"/>
</dbReference>
<accession>A0ABR2KLE6</accession>
<comment type="caution">
    <text evidence="2">The sequence shown here is derived from an EMBL/GenBank/DDBJ whole genome shotgun (WGS) entry which is preliminary data.</text>
</comment>
<sequence>MEDFYPIFWFNNLFGCDENINKIKNEFTITQSKDRIEIVNNLNKKKIFHCGKLILKKYDSFKQMKPRGGGKLHLICGSGEFSSPPYYTDFLSAQNHPEFEGATFQIESSAMCIQNADSNTSQLNGITDYAFDSIQGAVGAFAAAPAAFYRNYICSPRINLLSDTPFHLKNGYVRIKDENELDRLEGLNFDWNNPNHYLIGLQRNNEVMIRRDSIVYSKLCINTEPPKVHQVFCVRFDFLKDVVSCAFTKQVVKHVLEAQYRMTILAAWENSLIYPNSPGSKILFLVPLGAEVGTSRRAIAEALSSCVDLIVDSGLEVYFSCPNQRISSKCLEVLQHDIDRTGGSVIKTKKVEHDDLSELETCGCCKNCGFGNSIMLIFIIVFFVIFVIIFKTFYNAFVDI</sequence>
<evidence type="ECO:0000313" key="3">
    <source>
        <dbReference type="Proteomes" id="UP001470230"/>
    </source>
</evidence>
<name>A0ABR2KLE6_9EUKA</name>
<dbReference type="PANTHER" id="PTHR35609:SF1">
    <property type="entry name" value="MACRO DOMAIN-CONTAINING PROTEIN"/>
    <property type="match status" value="1"/>
</dbReference>
<gene>
    <name evidence="2" type="ORF">M9Y10_029013</name>
</gene>
<proteinExistence type="predicted"/>
<keyword evidence="1" id="KW-0472">Membrane</keyword>
<dbReference type="PANTHER" id="PTHR35609">
    <property type="entry name" value="MACRO DOMAIN-CONTAINING PROTEIN"/>
    <property type="match status" value="1"/>
</dbReference>
<organism evidence="2 3">
    <name type="scientific">Tritrichomonas musculus</name>
    <dbReference type="NCBI Taxonomy" id="1915356"/>
    <lineage>
        <taxon>Eukaryota</taxon>
        <taxon>Metamonada</taxon>
        <taxon>Parabasalia</taxon>
        <taxon>Tritrichomonadida</taxon>
        <taxon>Tritrichomonadidae</taxon>
        <taxon>Tritrichomonas</taxon>
    </lineage>
</organism>
<protein>
    <recommendedName>
        <fullName evidence="4">Macro domain-containing protein</fullName>
    </recommendedName>
</protein>
<evidence type="ECO:0008006" key="4">
    <source>
        <dbReference type="Google" id="ProtNLM"/>
    </source>
</evidence>
<reference evidence="2 3" key="1">
    <citation type="submission" date="2024-04" db="EMBL/GenBank/DDBJ databases">
        <title>Tritrichomonas musculus Genome.</title>
        <authorList>
            <person name="Alves-Ferreira E."/>
            <person name="Grigg M."/>
            <person name="Lorenzi H."/>
            <person name="Galac M."/>
        </authorList>
    </citation>
    <scope>NUCLEOTIDE SEQUENCE [LARGE SCALE GENOMIC DNA]</scope>
    <source>
        <strain evidence="2 3">EAF2021</strain>
    </source>
</reference>
<evidence type="ECO:0000313" key="2">
    <source>
        <dbReference type="EMBL" id="KAK8891793.1"/>
    </source>
</evidence>
<evidence type="ECO:0000256" key="1">
    <source>
        <dbReference type="SAM" id="Phobius"/>
    </source>
</evidence>
<keyword evidence="1" id="KW-1133">Transmembrane helix</keyword>
<dbReference type="EMBL" id="JAPFFF010000004">
    <property type="protein sequence ID" value="KAK8891793.1"/>
    <property type="molecule type" value="Genomic_DNA"/>
</dbReference>
<keyword evidence="3" id="KW-1185">Reference proteome</keyword>